<dbReference type="GO" id="GO:0005829">
    <property type="term" value="C:cytosol"/>
    <property type="evidence" value="ECO:0007669"/>
    <property type="project" value="TreeGrafter"/>
</dbReference>
<dbReference type="GO" id="GO:0005524">
    <property type="term" value="F:ATP binding"/>
    <property type="evidence" value="ECO:0007669"/>
    <property type="project" value="TreeGrafter"/>
</dbReference>
<dbReference type="Gene3D" id="3.30.70.120">
    <property type="match status" value="1"/>
</dbReference>
<dbReference type="RefSeq" id="WP_067619328.1">
    <property type="nucleotide sequence ID" value="NZ_MAGO01000009.1"/>
</dbReference>
<dbReference type="EMBL" id="MAGO01000009">
    <property type="protein sequence ID" value="OCC14794.1"/>
    <property type="molecule type" value="Genomic_DNA"/>
</dbReference>
<organism evidence="2 3">
    <name type="scientific">Dissulfuribacter thermophilus</name>
    <dbReference type="NCBI Taxonomy" id="1156395"/>
    <lineage>
        <taxon>Bacteria</taxon>
        <taxon>Pseudomonadati</taxon>
        <taxon>Thermodesulfobacteriota</taxon>
        <taxon>Dissulfuribacteria</taxon>
        <taxon>Dissulfuribacterales</taxon>
        <taxon>Dissulfuribacteraceae</taxon>
        <taxon>Dissulfuribacter</taxon>
    </lineage>
</organism>
<dbReference type="PRINTS" id="PR00340">
    <property type="entry name" value="PIIGLNB"/>
</dbReference>
<dbReference type="STRING" id="1156395.DBT_1854"/>
<dbReference type="PANTHER" id="PTHR30115">
    <property type="entry name" value="NITROGEN REGULATORY PROTEIN P-II"/>
    <property type="match status" value="1"/>
</dbReference>
<dbReference type="PATRIC" id="fig|1156395.6.peg.1869"/>
<evidence type="ECO:0000313" key="2">
    <source>
        <dbReference type="EMBL" id="OCC14794.1"/>
    </source>
</evidence>
<comment type="caution">
    <text evidence="2">The sequence shown here is derived from an EMBL/GenBank/DDBJ whole genome shotgun (WGS) entry which is preliminary data.</text>
</comment>
<dbReference type="Proteomes" id="UP000093080">
    <property type="component" value="Unassembled WGS sequence"/>
</dbReference>
<dbReference type="OrthoDB" id="9802729at2"/>
<name>A0A1B9F4N6_9BACT</name>
<dbReference type="SUPFAM" id="SSF54913">
    <property type="entry name" value="GlnB-like"/>
    <property type="match status" value="1"/>
</dbReference>
<dbReference type="PANTHER" id="PTHR30115:SF11">
    <property type="entry name" value="NITROGEN REGULATORY PROTEIN P-II HOMOLOG"/>
    <property type="match status" value="1"/>
</dbReference>
<dbReference type="SMART" id="SM00938">
    <property type="entry name" value="P-II"/>
    <property type="match status" value="1"/>
</dbReference>
<dbReference type="InterPro" id="IPR015867">
    <property type="entry name" value="N-reg_PII/ATP_PRibTrfase_C"/>
</dbReference>
<dbReference type="InterPro" id="IPR017918">
    <property type="entry name" value="N-reg_PII_CS"/>
</dbReference>
<dbReference type="Pfam" id="PF00543">
    <property type="entry name" value="P-II"/>
    <property type="match status" value="1"/>
</dbReference>
<proteinExistence type="inferred from homology"/>
<evidence type="ECO:0000256" key="1">
    <source>
        <dbReference type="RuleBase" id="RU003936"/>
    </source>
</evidence>
<protein>
    <submittedName>
        <fullName evidence="2">Nitrogen regulatory protein P-II</fullName>
    </submittedName>
</protein>
<reference evidence="2 3" key="1">
    <citation type="submission" date="2016-06" db="EMBL/GenBank/DDBJ databases">
        <title>Respiratory ammonification of nitrate coupled to the oxidation of elemental sulfur in deep-sea autotrophic thermophilic bacteria.</title>
        <authorList>
            <person name="Slobodkina G.B."/>
            <person name="Mardanov A.V."/>
            <person name="Ravin N.V."/>
            <person name="Frolova A.A."/>
            <person name="Viryasiv M.B."/>
            <person name="Chernyh N.A."/>
            <person name="Bonch-Osmolovskaya E.A."/>
            <person name="Slobodkin A.I."/>
        </authorList>
    </citation>
    <scope>NUCLEOTIDE SEQUENCE [LARGE SCALE GENOMIC DNA]</scope>
    <source>
        <strain evidence="2 3">S69</strain>
    </source>
</reference>
<evidence type="ECO:0000313" key="3">
    <source>
        <dbReference type="Proteomes" id="UP000093080"/>
    </source>
</evidence>
<dbReference type="AlphaFoldDB" id="A0A1B9F4N6"/>
<dbReference type="InterPro" id="IPR011322">
    <property type="entry name" value="N-reg_PII-like_a/b"/>
</dbReference>
<dbReference type="PROSITE" id="PS51343">
    <property type="entry name" value="PII_GLNB_DOM"/>
    <property type="match status" value="1"/>
</dbReference>
<gene>
    <name evidence="2" type="ORF">DBT_1854</name>
</gene>
<dbReference type="GO" id="GO:0030234">
    <property type="term" value="F:enzyme regulator activity"/>
    <property type="evidence" value="ECO:0007669"/>
    <property type="project" value="InterPro"/>
</dbReference>
<comment type="similarity">
    <text evidence="1">Belongs to the P(II) protein family.</text>
</comment>
<keyword evidence="3" id="KW-1185">Reference proteome</keyword>
<sequence length="132" mass="14247">MKEVVAVIRINKMNQTKEALVQAGFPAFTATKVMGRGKKALDQKLVAAIEENPEDSLDALSLVAQGPRLMPKRMVKLVVPDSAVSEVVETIIKVNQTNSPGDGKIFVLPISDVVRVRTGETGEQAIDEMMSA</sequence>
<accession>A0A1B9F4N6</accession>
<dbReference type="PROSITE" id="PS00638">
    <property type="entry name" value="PII_GLNB_CTER"/>
    <property type="match status" value="1"/>
</dbReference>
<dbReference type="InterPro" id="IPR002187">
    <property type="entry name" value="N-reg_PII"/>
</dbReference>
<dbReference type="GO" id="GO:0006808">
    <property type="term" value="P:regulation of nitrogen utilization"/>
    <property type="evidence" value="ECO:0007669"/>
    <property type="project" value="InterPro"/>
</dbReference>